<evidence type="ECO:0000256" key="2">
    <source>
        <dbReference type="SAM" id="SignalP"/>
    </source>
</evidence>
<accession>A0A931CAH8</accession>
<gene>
    <name evidence="3" type="ORF">I4J89_16325</name>
</gene>
<dbReference type="PROSITE" id="PS51257">
    <property type="entry name" value="PROKAR_LIPOPROTEIN"/>
    <property type="match status" value="1"/>
</dbReference>
<evidence type="ECO:0000313" key="3">
    <source>
        <dbReference type="EMBL" id="MBG0563021.1"/>
    </source>
</evidence>
<feature type="chain" id="PRO_5038472848" evidence="2">
    <location>
        <begin position="25"/>
        <end position="128"/>
    </location>
</feature>
<feature type="compositionally biased region" description="Low complexity" evidence="1">
    <location>
        <begin position="20"/>
        <end position="36"/>
    </location>
</feature>
<dbReference type="AlphaFoldDB" id="A0A931CAH8"/>
<keyword evidence="4" id="KW-1185">Reference proteome</keyword>
<comment type="caution">
    <text evidence="3">The sequence shown here is derived from an EMBL/GenBank/DDBJ whole genome shotgun (WGS) entry which is preliminary data.</text>
</comment>
<proteinExistence type="predicted"/>
<dbReference type="Proteomes" id="UP000598146">
    <property type="component" value="Unassembled WGS sequence"/>
</dbReference>
<feature type="signal peptide" evidence="2">
    <location>
        <begin position="1"/>
        <end position="24"/>
    </location>
</feature>
<sequence>MARFVRIAAVLALVLGGCSSPATPESSSSGSTGPSPVDDPPGLITCLEVAAALRDATLMDPGVVDRIAASSATADAPVADAATALADAYAQAVAARGSAAEPDAIAAVSIAAADMSRTCGDSGLESVP</sequence>
<evidence type="ECO:0000313" key="4">
    <source>
        <dbReference type="Proteomes" id="UP000598146"/>
    </source>
</evidence>
<reference evidence="3" key="1">
    <citation type="submission" date="2020-11" db="EMBL/GenBank/DDBJ databases">
        <title>Isolation and identification of active actinomycetes.</title>
        <authorList>
            <person name="Sun X."/>
        </authorList>
    </citation>
    <scope>NUCLEOTIDE SEQUENCE</scope>
    <source>
        <strain evidence="3">NEAU-A11</strain>
    </source>
</reference>
<organism evidence="3 4">
    <name type="scientific">Actinoplanes aureus</name>
    <dbReference type="NCBI Taxonomy" id="2792083"/>
    <lineage>
        <taxon>Bacteria</taxon>
        <taxon>Bacillati</taxon>
        <taxon>Actinomycetota</taxon>
        <taxon>Actinomycetes</taxon>
        <taxon>Micromonosporales</taxon>
        <taxon>Micromonosporaceae</taxon>
        <taxon>Actinoplanes</taxon>
    </lineage>
</organism>
<keyword evidence="2" id="KW-0732">Signal</keyword>
<evidence type="ECO:0000256" key="1">
    <source>
        <dbReference type="SAM" id="MobiDB-lite"/>
    </source>
</evidence>
<feature type="region of interest" description="Disordered" evidence="1">
    <location>
        <begin position="20"/>
        <end position="41"/>
    </location>
</feature>
<dbReference type="EMBL" id="JADQTO010000007">
    <property type="protein sequence ID" value="MBG0563021.1"/>
    <property type="molecule type" value="Genomic_DNA"/>
</dbReference>
<dbReference type="RefSeq" id="WP_196414832.1">
    <property type="nucleotide sequence ID" value="NZ_JADQTO010000007.1"/>
</dbReference>
<name>A0A931CAH8_9ACTN</name>
<protein>
    <submittedName>
        <fullName evidence="3">Uncharacterized protein</fullName>
    </submittedName>
</protein>